<dbReference type="InterPro" id="IPR027417">
    <property type="entry name" value="P-loop_NTPase"/>
</dbReference>
<dbReference type="GO" id="GO:0004527">
    <property type="term" value="F:exonuclease activity"/>
    <property type="evidence" value="ECO:0007669"/>
    <property type="project" value="UniProtKB-KW"/>
</dbReference>
<dbReference type="InterPro" id="IPR049035">
    <property type="entry name" value="ADDB_N"/>
</dbReference>
<keyword evidence="5" id="KW-0347">Helicase</keyword>
<dbReference type="GO" id="GO:0006310">
    <property type="term" value="P:DNA recombination"/>
    <property type="evidence" value="ECO:0007669"/>
    <property type="project" value="TreeGrafter"/>
</dbReference>
<dbReference type="SUPFAM" id="SSF52540">
    <property type="entry name" value="P-loop containing nucleoside triphosphate hydrolases"/>
    <property type="match status" value="1"/>
</dbReference>
<dbReference type="Gene3D" id="1.10.10.160">
    <property type="match status" value="1"/>
</dbReference>
<keyword evidence="7" id="KW-0067">ATP-binding</keyword>
<evidence type="ECO:0000259" key="12">
    <source>
        <dbReference type="Pfam" id="PF21445"/>
    </source>
</evidence>
<dbReference type="Proteomes" id="UP000007394">
    <property type="component" value="Chromosome"/>
</dbReference>
<feature type="domain" description="PD-(D/E)XK endonuclease-like" evidence="10">
    <location>
        <begin position="741"/>
        <end position="1038"/>
    </location>
</feature>
<keyword evidence="9" id="KW-0234">DNA repair</keyword>
<dbReference type="InterPro" id="IPR013986">
    <property type="entry name" value="DExx_box_DNA_helicase_dom_sf"/>
</dbReference>
<dbReference type="GO" id="GO:0004386">
    <property type="term" value="F:helicase activity"/>
    <property type="evidence" value="ECO:0007669"/>
    <property type="project" value="UniProtKB-KW"/>
</dbReference>
<dbReference type="EMBL" id="CP003418">
    <property type="protein sequence ID" value="AFH50025.1"/>
    <property type="molecule type" value="Genomic_DNA"/>
</dbReference>
<keyword evidence="3" id="KW-0227">DNA damage</keyword>
<dbReference type="Pfam" id="PF13361">
    <property type="entry name" value="UvrD_C"/>
    <property type="match status" value="1"/>
</dbReference>
<dbReference type="InterPro" id="IPR011604">
    <property type="entry name" value="PDDEXK-like_dom_sf"/>
</dbReference>
<dbReference type="GO" id="GO:0005524">
    <property type="term" value="F:ATP binding"/>
    <property type="evidence" value="ECO:0007669"/>
    <property type="project" value="UniProtKB-KW"/>
</dbReference>
<evidence type="ECO:0000313" key="13">
    <source>
        <dbReference type="EMBL" id="AFH50025.1"/>
    </source>
</evidence>
<dbReference type="KEGG" id="ial:IALB_2322"/>
<evidence type="ECO:0000256" key="7">
    <source>
        <dbReference type="ARBA" id="ARBA00022840"/>
    </source>
</evidence>
<dbReference type="GO" id="GO:0006281">
    <property type="term" value="P:DNA repair"/>
    <property type="evidence" value="ECO:0007669"/>
    <property type="project" value="UniProtKB-KW"/>
</dbReference>
<dbReference type="STRING" id="945713.IALB_2322"/>
<evidence type="ECO:0000256" key="3">
    <source>
        <dbReference type="ARBA" id="ARBA00022763"/>
    </source>
</evidence>
<evidence type="ECO:0000259" key="10">
    <source>
        <dbReference type="Pfam" id="PF12705"/>
    </source>
</evidence>
<dbReference type="Pfam" id="PF12705">
    <property type="entry name" value="PDDEXK_1"/>
    <property type="match status" value="1"/>
</dbReference>
<evidence type="ECO:0000256" key="4">
    <source>
        <dbReference type="ARBA" id="ARBA00022801"/>
    </source>
</evidence>
<dbReference type="Gene3D" id="3.40.50.300">
    <property type="entry name" value="P-loop containing nucleotide triphosphate hydrolases"/>
    <property type="match status" value="3"/>
</dbReference>
<dbReference type="PANTHER" id="PTHR30591">
    <property type="entry name" value="RECBCD ENZYME SUBUNIT RECC"/>
    <property type="match status" value="1"/>
</dbReference>
<proteinExistence type="predicted"/>
<dbReference type="GO" id="GO:0003677">
    <property type="term" value="F:DNA binding"/>
    <property type="evidence" value="ECO:0007669"/>
    <property type="project" value="UniProtKB-KW"/>
</dbReference>
<dbReference type="GO" id="GO:0140097">
    <property type="term" value="F:catalytic activity, acting on DNA"/>
    <property type="evidence" value="ECO:0007669"/>
    <property type="project" value="UniProtKB-ARBA"/>
</dbReference>
<evidence type="ECO:0000259" key="11">
    <source>
        <dbReference type="Pfam" id="PF13361"/>
    </source>
</evidence>
<evidence type="ECO:0000256" key="2">
    <source>
        <dbReference type="ARBA" id="ARBA00022741"/>
    </source>
</evidence>
<dbReference type="Pfam" id="PF21445">
    <property type="entry name" value="ADDB_N"/>
    <property type="match status" value="1"/>
</dbReference>
<feature type="domain" description="UvrD-like helicase C-terminal" evidence="11">
    <location>
        <begin position="282"/>
        <end position="628"/>
    </location>
</feature>
<accession>I0AM18</accession>
<dbReference type="RefSeq" id="WP_014561174.1">
    <property type="nucleotide sequence ID" value="NC_017464.1"/>
</dbReference>
<dbReference type="InterPro" id="IPR014017">
    <property type="entry name" value="DNA_helicase_UvrD-like_C"/>
</dbReference>
<evidence type="ECO:0000256" key="6">
    <source>
        <dbReference type="ARBA" id="ARBA00022839"/>
    </source>
</evidence>
<protein>
    <submittedName>
        <fullName evidence="13">ATP-dependent nuclease subunit B</fullName>
    </submittedName>
</protein>
<dbReference type="Gene3D" id="3.90.320.10">
    <property type="match status" value="1"/>
</dbReference>
<dbReference type="HOGENOM" id="CLU_010384_0_0_10"/>
<organism evidence="13 14">
    <name type="scientific">Ignavibacterium album (strain DSM 19864 / JCM 16511 / NBRC 101810 / Mat9-16)</name>
    <dbReference type="NCBI Taxonomy" id="945713"/>
    <lineage>
        <taxon>Bacteria</taxon>
        <taxon>Pseudomonadati</taxon>
        <taxon>Ignavibacteriota</taxon>
        <taxon>Ignavibacteria</taxon>
        <taxon>Ignavibacteriales</taxon>
        <taxon>Ignavibacteriaceae</taxon>
        <taxon>Ignavibacterium</taxon>
    </lineage>
</organism>
<feature type="domain" description="ATP-dependent helicase/deoxyribonuclease subunit B N-terminal" evidence="12">
    <location>
        <begin position="18"/>
        <end position="272"/>
    </location>
</feature>
<dbReference type="eggNOG" id="COG3857">
    <property type="taxonomic scope" value="Bacteria"/>
</dbReference>
<keyword evidence="2" id="KW-0547">Nucleotide-binding</keyword>
<reference evidence="13 14" key="1">
    <citation type="journal article" date="2012" name="Front. Microbiol.">
        <title>Complete genome of Ignavibacterium album, a metabolically versatile, flagellated, facultative anaerobe from the phylum Chlorobi.</title>
        <authorList>
            <person name="Liu Z."/>
            <person name="Frigaard N.-U."/>
            <person name="Vogl K."/>
            <person name="Iino T."/>
            <person name="Ohkuma M."/>
            <person name="Overmann J."/>
            <person name="Bryant D.A."/>
        </authorList>
    </citation>
    <scope>NUCLEOTIDE SEQUENCE [LARGE SCALE GENOMIC DNA]</scope>
    <source>
        <strain evidence="14">DSM 19864 / JCM 16511 / NBRC 101810 / Mat9-16</strain>
    </source>
</reference>
<evidence type="ECO:0000313" key="14">
    <source>
        <dbReference type="Proteomes" id="UP000007394"/>
    </source>
</evidence>
<dbReference type="AlphaFoldDB" id="I0AM18"/>
<evidence type="ECO:0000256" key="8">
    <source>
        <dbReference type="ARBA" id="ARBA00023125"/>
    </source>
</evidence>
<evidence type="ECO:0000256" key="1">
    <source>
        <dbReference type="ARBA" id="ARBA00022722"/>
    </source>
</evidence>
<evidence type="ECO:0000256" key="9">
    <source>
        <dbReference type="ARBA" id="ARBA00023204"/>
    </source>
</evidence>
<dbReference type="PANTHER" id="PTHR30591:SF1">
    <property type="entry name" value="RECBCD ENZYME SUBUNIT RECC"/>
    <property type="match status" value="1"/>
</dbReference>
<name>I0AM18_IGNAJ</name>
<keyword evidence="6" id="KW-0269">Exonuclease</keyword>
<keyword evidence="4" id="KW-0378">Hydrolase</keyword>
<keyword evidence="8" id="KW-0238">DNA-binding</keyword>
<keyword evidence="14" id="KW-1185">Reference proteome</keyword>
<keyword evidence="1" id="KW-0540">Nuclease</keyword>
<evidence type="ECO:0000256" key="5">
    <source>
        <dbReference type="ARBA" id="ARBA00022806"/>
    </source>
</evidence>
<dbReference type="InterPro" id="IPR038726">
    <property type="entry name" value="PDDEXK_AddAB-type"/>
</dbReference>
<sequence>MILSKKNLKQIDIDFILNEKIQNEKLNETLIVVPTNRKVRSLKRELISLSPNGATANLHIHTLSTLSLSIFKLTNLSEFFLLDDATAVVLLNKAFHKIKPTYFANYQDEVPAGTLDRIKNVISEYKRNGVSPDLLYEQAKNLTGSEKNKANDIAKIYADYFNECSQNNLFEIGDIYKFLNELSDKDFQKAFDELFNEVNFVLVNGFDEFSNPEIELLNRISECREDFFIQFDYYKYNPALFGHLDECFSKFEKRGFKEITDLSESQNLHFHSVIREKLFDFQKHKPQSVNEKIFIVNPATPEKEIEFIAKEIKRLLFEEKVQPEKICVAFNLISEHSKVVRDIFTEYGLPFNLTDRFALSESQPIIALINLLEIIENNFFYKNIFRTLSGRWIELDGIDLSNLLQVASNLKITAGYNNWIESIDNALEEIKNLNEDDERNFLPEENYLKAKEDIISIAEMLNPFKSKLTVDEFRNELDNLIVRLQLIPKAINDHKDYAEKNVRAITSFVQTVHNLFELMRIELGEKPKHSVSFYLKNIKTALQFARYNLREKIDSGILVTSINEIRGLNFDYLFIGGMTDGEFPTRYQPEIFLSGSFRKEDYKHILEERYHFYQALCAVKKVLYLTYPNSDERKQFTASTFIKDLKNVINTLEINAGNYDKLIASEKELLSAINKNDLNSDQVNQNLIEAGFNPENILEDIKIDELRIQNPFDEIPYNGFLSEQLSKESLEKLKALSDRTYSATQLEEYAKCPFQYFLRRILLIETIEEPTEEIEAFELGSIIHSILYTFYKTIKEQKRKIENCSEEEFAEFVQLIFSIARKKTEHIKFSSPYSFFEYEKIFGINGNIKHSILYKFLEEERKDKEGFEPLFFEISFGKRTNSSIEVKLNEINFSGKIDRIDVNEEDKLYQVIDYKLSGRKPTREDFNLGISLQLPLYLYASKLLLKAEFKKEYQPASAEIYSLKIFNEEFGRKIAHNLPGRKFTQEDYLKASEDLIKIFEEVVPKYIDNIRKGVFNLSLLEKREDKVCGFCEFSSICRIRELG</sequence>
<gene>
    <name evidence="13" type="ordered locus">IALB_2322</name>
</gene>
<dbReference type="OrthoDB" id="9762792at2"/>